<dbReference type="InterPro" id="IPR052020">
    <property type="entry name" value="Cyclic_di-GMP/3'3'-cGAMP_PDE"/>
</dbReference>
<evidence type="ECO:0000259" key="2">
    <source>
        <dbReference type="PROSITE" id="PS50110"/>
    </source>
</evidence>
<accession>A0A7J0BG34</accession>
<gene>
    <name evidence="3" type="ORF">DSM101010T_10250</name>
</gene>
<dbReference type="Pfam" id="PF13487">
    <property type="entry name" value="HD_5"/>
    <property type="match status" value="1"/>
</dbReference>
<dbReference type="CDD" id="cd17569">
    <property type="entry name" value="REC_HupR-like"/>
    <property type="match status" value="1"/>
</dbReference>
<name>A0A7J0BG34_9BACT</name>
<dbReference type="PROSITE" id="PS50110">
    <property type="entry name" value="RESPONSE_REGULATORY"/>
    <property type="match status" value="1"/>
</dbReference>
<sequence length="376" mass="40934">MLAQDKILFVDDEPNILATFQRNLHKKFAVEVAPGPKEALEIIRTKGPFAVVVSDLKMPVMDGITLLEKIREVAPDTVRVILSGQGDFDAAIDAVNRGAIFRFLTKPCPPDTLLAMLRDALRQYRLVTAEKELLRGTLLGSVKVLVDVLALVSPEAFGRSERIRTVVGALGKRLNESNLWQLDVASMLCQLGCVGLPEDLLEKVMRDEPLGAEEQQVYGMHPDIGASLISNIPRMAPVAELIAHQLDDYSENTPLGARILRVSLAYDRLDQQGITAREAVDQLIAANTNNAYDPAVLDALKAHITEQIGGEVKLTRLEHVEVGMVLAEDLVNADGTVLLLKGQSISDNALKRLKALPDLLKLKGPFPILAPASAEA</sequence>
<keyword evidence="4" id="KW-1185">Reference proteome</keyword>
<keyword evidence="1" id="KW-0597">Phosphoprotein</keyword>
<dbReference type="PANTHER" id="PTHR45228">
    <property type="entry name" value="CYCLIC DI-GMP PHOSPHODIESTERASE TM_0186-RELATED"/>
    <property type="match status" value="1"/>
</dbReference>
<evidence type="ECO:0000313" key="3">
    <source>
        <dbReference type="EMBL" id="GFM32660.1"/>
    </source>
</evidence>
<reference evidence="3 4" key="1">
    <citation type="submission" date="2020-05" db="EMBL/GenBank/DDBJ databases">
        <title>Draft genome sequence of Desulfovibrio sp. strain HN2T.</title>
        <authorList>
            <person name="Ueno A."/>
            <person name="Tamazawa S."/>
            <person name="Tamamura S."/>
            <person name="Murakami T."/>
            <person name="Kiyama T."/>
            <person name="Inomata H."/>
            <person name="Amano Y."/>
            <person name="Miyakawa K."/>
            <person name="Tamaki H."/>
            <person name="Naganuma T."/>
            <person name="Kaneko K."/>
        </authorList>
    </citation>
    <scope>NUCLEOTIDE SEQUENCE [LARGE SCALE GENOMIC DNA]</scope>
    <source>
        <strain evidence="3 4">HN2</strain>
    </source>
</reference>
<keyword evidence="3" id="KW-0378">Hydrolase</keyword>
<dbReference type="RefSeq" id="WP_174404351.1">
    <property type="nucleotide sequence ID" value="NZ_BLVO01000012.1"/>
</dbReference>
<feature type="modified residue" description="4-aspartylphosphate" evidence="1">
    <location>
        <position position="55"/>
    </location>
</feature>
<dbReference type="InterPro" id="IPR001789">
    <property type="entry name" value="Sig_transdc_resp-reg_receiver"/>
</dbReference>
<dbReference type="PANTHER" id="PTHR45228:SF8">
    <property type="entry name" value="TWO-COMPONENT RESPONSE REGULATOR-RELATED"/>
    <property type="match status" value="1"/>
</dbReference>
<dbReference type="InterPro" id="IPR011006">
    <property type="entry name" value="CheY-like_superfamily"/>
</dbReference>
<dbReference type="Proteomes" id="UP000503840">
    <property type="component" value="Unassembled WGS sequence"/>
</dbReference>
<dbReference type="EMBL" id="BLVO01000012">
    <property type="protein sequence ID" value="GFM32660.1"/>
    <property type="molecule type" value="Genomic_DNA"/>
</dbReference>
<evidence type="ECO:0000313" key="4">
    <source>
        <dbReference type="Proteomes" id="UP000503840"/>
    </source>
</evidence>
<evidence type="ECO:0000256" key="1">
    <source>
        <dbReference type="PROSITE-ProRule" id="PRU00169"/>
    </source>
</evidence>
<dbReference type="GO" id="GO:0016787">
    <property type="term" value="F:hydrolase activity"/>
    <property type="evidence" value="ECO:0007669"/>
    <property type="project" value="UniProtKB-KW"/>
</dbReference>
<dbReference type="Gene3D" id="3.40.50.2300">
    <property type="match status" value="1"/>
</dbReference>
<dbReference type="SUPFAM" id="SSF52172">
    <property type="entry name" value="CheY-like"/>
    <property type="match status" value="1"/>
</dbReference>
<organism evidence="3 4">
    <name type="scientific">Desulfovibrio subterraneus</name>
    <dbReference type="NCBI Taxonomy" id="2718620"/>
    <lineage>
        <taxon>Bacteria</taxon>
        <taxon>Pseudomonadati</taxon>
        <taxon>Thermodesulfobacteriota</taxon>
        <taxon>Desulfovibrionia</taxon>
        <taxon>Desulfovibrionales</taxon>
        <taxon>Desulfovibrionaceae</taxon>
        <taxon>Desulfovibrio</taxon>
    </lineage>
</organism>
<protein>
    <submittedName>
        <fullName evidence="3">Response regulator receiver modulated metal-depenent phosphohydrolase</fullName>
    </submittedName>
</protein>
<proteinExistence type="predicted"/>
<dbReference type="Pfam" id="PF00072">
    <property type="entry name" value="Response_reg"/>
    <property type="match status" value="1"/>
</dbReference>
<feature type="domain" description="Response regulatory" evidence="2">
    <location>
        <begin position="6"/>
        <end position="121"/>
    </location>
</feature>
<dbReference type="AlphaFoldDB" id="A0A7J0BG34"/>
<comment type="caution">
    <text evidence="3">The sequence shown here is derived from an EMBL/GenBank/DDBJ whole genome shotgun (WGS) entry which is preliminary data.</text>
</comment>
<dbReference type="SMART" id="SM00448">
    <property type="entry name" value="REC"/>
    <property type="match status" value="1"/>
</dbReference>
<dbReference type="Gene3D" id="1.10.3210.10">
    <property type="entry name" value="Hypothetical protein af1432"/>
    <property type="match status" value="1"/>
</dbReference>
<dbReference type="GO" id="GO:0000160">
    <property type="term" value="P:phosphorelay signal transduction system"/>
    <property type="evidence" value="ECO:0007669"/>
    <property type="project" value="InterPro"/>
</dbReference>